<evidence type="ECO:0000256" key="2">
    <source>
        <dbReference type="SAM" id="SignalP"/>
    </source>
</evidence>
<feature type="chain" id="PRO_5039332830" evidence="2">
    <location>
        <begin position="27"/>
        <end position="328"/>
    </location>
</feature>
<feature type="region of interest" description="Disordered" evidence="1">
    <location>
        <begin position="210"/>
        <end position="235"/>
    </location>
</feature>
<keyword evidence="4" id="KW-1185">Reference proteome</keyword>
<dbReference type="PROSITE" id="PS51257">
    <property type="entry name" value="PROKAR_LIPOPROTEIN"/>
    <property type="match status" value="1"/>
</dbReference>
<keyword evidence="2" id="KW-0732">Signal</keyword>
<gene>
    <name evidence="3" type="ORF">EWH70_21055</name>
</gene>
<name>A0A4Q7J4V7_9PSEU</name>
<reference evidence="3 4" key="1">
    <citation type="submission" date="2019-02" db="EMBL/GenBank/DDBJ databases">
        <title>Draft genome sequence of Amycolatopsis sp. 8-3EHSu isolated from roots of Suaeda maritima.</title>
        <authorList>
            <person name="Duangmal K."/>
            <person name="Chantavorakit T."/>
        </authorList>
    </citation>
    <scope>NUCLEOTIDE SEQUENCE [LARGE SCALE GENOMIC DNA]</scope>
    <source>
        <strain evidence="3 4">8-3EHSu</strain>
    </source>
</reference>
<sequence>MVGGWTRTVTAVAAVLVLAGCANTVAGSARPGAAPAAPVLDPCALLTPEQATFLELQPQGRLTPGKEDRRLPPSCRFSPGEDSDDPSGVDIVASLSMSLATFHAGAAPIEELQLGGLTWRRYPNAFGDGFCNYAVVLSEQSFVEVTTTNFGDKSKACDLAKRAVPFVAAHLPGGAPAPPMPRKPAEPVSPLASMEPCDLITADQMGPLEVQPQGQKTGTGRGNIDGDPGCEWPSLSPDRQPLYVALALDRSADQVAQGEKADEQVQVNGRGWGLHRTPQDSKMNCAAVLAFGEKSAVMVTGGHRREPGKVCDQVLKALPVITAKLPPA</sequence>
<comment type="caution">
    <text evidence="3">The sequence shown here is derived from an EMBL/GenBank/DDBJ whole genome shotgun (WGS) entry which is preliminary data.</text>
</comment>
<evidence type="ECO:0000313" key="4">
    <source>
        <dbReference type="Proteomes" id="UP000292003"/>
    </source>
</evidence>
<dbReference type="InterPro" id="IPR024520">
    <property type="entry name" value="DUF3558"/>
</dbReference>
<feature type="signal peptide" evidence="2">
    <location>
        <begin position="1"/>
        <end position="26"/>
    </location>
</feature>
<evidence type="ECO:0000313" key="3">
    <source>
        <dbReference type="EMBL" id="RZQ62077.1"/>
    </source>
</evidence>
<dbReference type="AlphaFoldDB" id="A0A4Q7J4V7"/>
<feature type="region of interest" description="Disordered" evidence="1">
    <location>
        <begin position="57"/>
        <end position="86"/>
    </location>
</feature>
<protein>
    <submittedName>
        <fullName evidence="3">DUF3558 domain-containing protein</fullName>
    </submittedName>
</protein>
<dbReference type="Proteomes" id="UP000292003">
    <property type="component" value="Unassembled WGS sequence"/>
</dbReference>
<proteinExistence type="predicted"/>
<accession>A0A4Q7J4V7</accession>
<evidence type="ECO:0000256" key="1">
    <source>
        <dbReference type="SAM" id="MobiDB-lite"/>
    </source>
</evidence>
<dbReference type="Pfam" id="PF12079">
    <property type="entry name" value="DUF3558"/>
    <property type="match status" value="2"/>
</dbReference>
<dbReference type="EMBL" id="SFCC01000010">
    <property type="protein sequence ID" value="RZQ62077.1"/>
    <property type="molecule type" value="Genomic_DNA"/>
</dbReference>
<organism evidence="3 4">
    <name type="scientific">Amycolatopsis suaedae</name>
    <dbReference type="NCBI Taxonomy" id="2510978"/>
    <lineage>
        <taxon>Bacteria</taxon>
        <taxon>Bacillati</taxon>
        <taxon>Actinomycetota</taxon>
        <taxon>Actinomycetes</taxon>
        <taxon>Pseudonocardiales</taxon>
        <taxon>Pseudonocardiaceae</taxon>
        <taxon>Amycolatopsis</taxon>
    </lineage>
</organism>
<dbReference type="OrthoDB" id="3624688at2"/>